<comment type="caution">
    <text evidence="1">The sequence shown here is derived from an EMBL/GenBank/DDBJ whole genome shotgun (WGS) entry which is preliminary data.</text>
</comment>
<accession>A0AAI8YLE1</accession>
<organism evidence="1 2">
    <name type="scientific">Anthostomella pinea</name>
    <dbReference type="NCBI Taxonomy" id="933095"/>
    <lineage>
        <taxon>Eukaryota</taxon>
        <taxon>Fungi</taxon>
        <taxon>Dikarya</taxon>
        <taxon>Ascomycota</taxon>
        <taxon>Pezizomycotina</taxon>
        <taxon>Sordariomycetes</taxon>
        <taxon>Xylariomycetidae</taxon>
        <taxon>Xylariales</taxon>
        <taxon>Xylariaceae</taxon>
        <taxon>Anthostomella</taxon>
    </lineage>
</organism>
<reference evidence="1" key="1">
    <citation type="submission" date="2023-10" db="EMBL/GenBank/DDBJ databases">
        <authorList>
            <person name="Hackl T."/>
        </authorList>
    </citation>
    <scope>NUCLEOTIDE SEQUENCE</scope>
</reference>
<evidence type="ECO:0000313" key="1">
    <source>
        <dbReference type="EMBL" id="CAJ2509062.1"/>
    </source>
</evidence>
<keyword evidence="2" id="KW-1185">Reference proteome</keyword>
<evidence type="ECO:0000313" key="2">
    <source>
        <dbReference type="Proteomes" id="UP001295740"/>
    </source>
</evidence>
<sequence length="297" mass="33637">MSDGKPTSSMPPDSMPANNMAGLQQFKYFTALPRELQLMIWDCFWEARGGTVHCFPRGRGYPFDHHFPRTVLYMAYRPSEMRPVGAIDLNEELEALAKLGSQPRGGYCRLPLELDSRFVPAGKHGQLEIRQHTNYTYVSPRNDLLMYSPGYPETLQPLESRAHHVGFTRLQFIQSAEECKAIINFLGRFKSLKQVTVIIGPGGTLLDQYSMKNTSRIANPPTDSFGFVPYDDARNWLDAYGKKASRDSRLVKRTSILKRAEVKLRSELQAVLAFPWTIVVDLHGILEPESTKLGLLD</sequence>
<dbReference type="AlphaFoldDB" id="A0AAI8YLE1"/>
<protein>
    <submittedName>
        <fullName evidence="1">Uu.00g140880.m01.CDS01</fullName>
    </submittedName>
</protein>
<dbReference type="Proteomes" id="UP001295740">
    <property type="component" value="Unassembled WGS sequence"/>
</dbReference>
<name>A0AAI8YLE1_9PEZI</name>
<dbReference type="EMBL" id="CAUWAG010000012">
    <property type="protein sequence ID" value="CAJ2509062.1"/>
    <property type="molecule type" value="Genomic_DNA"/>
</dbReference>
<gene>
    <name evidence="1" type="ORF">KHLLAP_LOCUS9530</name>
</gene>
<proteinExistence type="predicted"/>